<dbReference type="Gene3D" id="2.130.10.10">
    <property type="entry name" value="YVTN repeat-like/Quinoprotein amine dehydrogenase"/>
    <property type="match status" value="5"/>
</dbReference>
<dbReference type="SUPFAM" id="SSF50978">
    <property type="entry name" value="WD40 repeat-like"/>
    <property type="match status" value="2"/>
</dbReference>
<dbReference type="InterPro" id="IPR015943">
    <property type="entry name" value="WD40/YVTN_repeat-like_dom_sf"/>
</dbReference>
<dbReference type="Pfam" id="PF00400">
    <property type="entry name" value="WD40"/>
    <property type="match status" value="6"/>
</dbReference>
<name>A0A6G0WY14_9STRA</name>
<keyword evidence="13" id="KW-1185">Reference proteome</keyword>
<evidence type="ECO:0000256" key="9">
    <source>
        <dbReference type="ARBA" id="ARBA00022737"/>
    </source>
</evidence>
<keyword evidence="7 11" id="KW-0853">WD repeat</keyword>
<dbReference type="SUPFAM" id="SSF50998">
    <property type="entry name" value="Quinoprotein alcohol dehydrogenase-like"/>
    <property type="match status" value="1"/>
</dbReference>
<dbReference type="AlphaFoldDB" id="A0A6G0WY14"/>
<feature type="repeat" description="WD" evidence="11">
    <location>
        <begin position="194"/>
        <end position="240"/>
    </location>
</feature>
<dbReference type="PANTHER" id="PTHR44111:SF1">
    <property type="entry name" value="ELONGATOR COMPLEX PROTEIN 2"/>
    <property type="match status" value="1"/>
</dbReference>
<dbReference type="InterPro" id="IPR037289">
    <property type="entry name" value="Elp2"/>
</dbReference>
<gene>
    <name evidence="12" type="ORF">Ae201684_010514</name>
</gene>
<dbReference type="InterPro" id="IPR036322">
    <property type="entry name" value="WD40_repeat_dom_sf"/>
</dbReference>
<keyword evidence="10" id="KW-0539">Nucleus</keyword>
<feature type="repeat" description="WD" evidence="11">
    <location>
        <begin position="571"/>
        <end position="602"/>
    </location>
</feature>
<dbReference type="InterPro" id="IPR011047">
    <property type="entry name" value="Quinoprotein_ADH-like_sf"/>
</dbReference>
<dbReference type="GO" id="GO:0005634">
    <property type="term" value="C:nucleus"/>
    <property type="evidence" value="ECO:0007669"/>
    <property type="project" value="UniProtKB-SubCell"/>
</dbReference>
<dbReference type="PROSITE" id="PS50082">
    <property type="entry name" value="WD_REPEATS_2"/>
    <property type="match status" value="5"/>
</dbReference>
<evidence type="ECO:0000256" key="11">
    <source>
        <dbReference type="PROSITE-ProRule" id="PRU00221"/>
    </source>
</evidence>
<evidence type="ECO:0000256" key="6">
    <source>
        <dbReference type="ARBA" id="ARBA00022490"/>
    </source>
</evidence>
<feature type="repeat" description="WD" evidence="11">
    <location>
        <begin position="244"/>
        <end position="277"/>
    </location>
</feature>
<dbReference type="PROSITE" id="PS50294">
    <property type="entry name" value="WD_REPEATS_REGION"/>
    <property type="match status" value="2"/>
</dbReference>
<reference evidence="12 13" key="1">
    <citation type="submission" date="2019-07" db="EMBL/GenBank/DDBJ databases">
        <title>Genomics analysis of Aphanomyces spp. identifies a new class of oomycete effector associated with host adaptation.</title>
        <authorList>
            <person name="Gaulin E."/>
        </authorList>
    </citation>
    <scope>NUCLEOTIDE SEQUENCE [LARGE SCALE GENOMIC DNA]</scope>
    <source>
        <strain evidence="12 13">ATCC 201684</strain>
    </source>
</reference>
<dbReference type="VEuPathDB" id="FungiDB:AeMF1_010744"/>
<keyword evidence="6" id="KW-0963">Cytoplasm</keyword>
<evidence type="ECO:0000313" key="13">
    <source>
        <dbReference type="Proteomes" id="UP000481153"/>
    </source>
</evidence>
<organism evidence="12 13">
    <name type="scientific">Aphanomyces euteiches</name>
    <dbReference type="NCBI Taxonomy" id="100861"/>
    <lineage>
        <taxon>Eukaryota</taxon>
        <taxon>Sar</taxon>
        <taxon>Stramenopiles</taxon>
        <taxon>Oomycota</taxon>
        <taxon>Saprolegniomycetes</taxon>
        <taxon>Saprolegniales</taxon>
        <taxon>Verrucalvaceae</taxon>
        <taxon>Aphanomyces</taxon>
    </lineage>
</organism>
<dbReference type="InterPro" id="IPR001680">
    <property type="entry name" value="WD40_rpt"/>
</dbReference>
<evidence type="ECO:0000256" key="7">
    <source>
        <dbReference type="ARBA" id="ARBA00022574"/>
    </source>
</evidence>
<comment type="caution">
    <text evidence="12">The sequence shown here is derived from an EMBL/GenBank/DDBJ whole genome shotgun (WGS) entry which is preliminary data.</text>
</comment>
<dbReference type="PANTHER" id="PTHR44111">
    <property type="entry name" value="ELONGATOR COMPLEX PROTEIN 2"/>
    <property type="match status" value="1"/>
</dbReference>
<accession>A0A6G0WY14</accession>
<evidence type="ECO:0000256" key="2">
    <source>
        <dbReference type="ARBA" id="ARBA00004496"/>
    </source>
</evidence>
<proteinExistence type="inferred from homology"/>
<dbReference type="GO" id="GO:0002098">
    <property type="term" value="P:tRNA wobble uridine modification"/>
    <property type="evidence" value="ECO:0007669"/>
    <property type="project" value="InterPro"/>
</dbReference>
<comment type="similarity">
    <text evidence="4">Belongs to the WD repeat ELP2 family.</text>
</comment>
<comment type="pathway">
    <text evidence="3">tRNA modification; 5-methoxycarbonylmethyl-2-thiouridine-tRNA biosynthesis.</text>
</comment>
<evidence type="ECO:0000256" key="10">
    <source>
        <dbReference type="ARBA" id="ARBA00023242"/>
    </source>
</evidence>
<dbReference type="GO" id="GO:0005737">
    <property type="term" value="C:cytoplasm"/>
    <property type="evidence" value="ECO:0007669"/>
    <property type="project" value="UniProtKB-SubCell"/>
</dbReference>
<keyword evidence="8" id="KW-0819">tRNA processing</keyword>
<dbReference type="UniPathway" id="UPA00988"/>
<feature type="repeat" description="WD" evidence="11">
    <location>
        <begin position="334"/>
        <end position="366"/>
    </location>
</feature>
<dbReference type="EMBL" id="VJMJ01000134">
    <property type="protein sequence ID" value="KAF0732405.1"/>
    <property type="molecule type" value="Genomic_DNA"/>
</dbReference>
<feature type="repeat" description="WD" evidence="11">
    <location>
        <begin position="670"/>
        <end position="707"/>
    </location>
</feature>
<evidence type="ECO:0000256" key="1">
    <source>
        <dbReference type="ARBA" id="ARBA00004123"/>
    </source>
</evidence>
<keyword evidence="9" id="KW-0677">Repeat</keyword>
<evidence type="ECO:0000256" key="3">
    <source>
        <dbReference type="ARBA" id="ARBA00005043"/>
    </source>
</evidence>
<evidence type="ECO:0000256" key="5">
    <source>
        <dbReference type="ARBA" id="ARBA00020267"/>
    </source>
</evidence>
<dbReference type="GO" id="GO:0033588">
    <property type="term" value="C:elongator holoenzyme complex"/>
    <property type="evidence" value="ECO:0007669"/>
    <property type="project" value="InterPro"/>
</dbReference>
<comment type="subcellular location">
    <subcellularLocation>
        <location evidence="2">Cytoplasm</location>
    </subcellularLocation>
    <subcellularLocation>
        <location evidence="1">Nucleus</location>
    </subcellularLocation>
</comment>
<evidence type="ECO:0000256" key="4">
    <source>
        <dbReference type="ARBA" id="ARBA00005881"/>
    </source>
</evidence>
<dbReference type="SMART" id="SM00320">
    <property type="entry name" value="WD40"/>
    <property type="match status" value="9"/>
</dbReference>
<dbReference type="Proteomes" id="UP000481153">
    <property type="component" value="Unassembled WGS sequence"/>
</dbReference>
<sequence>MDVIFTTAGCNNASQCMTEAVASSDGTSRIAYAASTSLAIASFSPNRTPVVTARLHGHQARISSVHWKHGFLLSGDAAGRMRLHVEVVENGKSSWQSQDVATCASSISALTSISTASQSLFIAATSNGQVLAFGQGETTPRWTLSLGERHIVETMATIVDATNGTVWLALGGVDMLVHLYEITDDTGFVHVESLPGHKGWVRGLAFSVDDNQPSDILLASASQDHKIRLWRIPSTRQVSFDAMLVGHEDWVTAVSWVRPGLLLSSSMDNRMILWQLDESHVWTPQTRVGDLGGTGLLSSAAISSTELISLTFNGQLHRWVVPQDQQHFEPRVGVTGHTATVTDVVWSPLGDYVVSVSLDQTARAFSNVHGATWIEISRAQVHGYDINCACFINERRFVSGADEKILRVFDVPEGLSALLQGHTSTSGFGTVPELSLTTKAVSDKQDDAQDASQPAIAFVGEQLNRLSVWPEVQKLYGHGNELLCVTSNHAKTRLASACKARDETSASIWIWNTSSHDIQPTQQVPGHASSVVQLAFSHDDKYLLSVSKDRHWCLYERQDDKDGLYALACKQKAHKRIIWSCDWSPDDVFFVTGSRDDTLMLWTRSKDSSAWQPAAAPMIFSTAVTAVAFAKHKTVADGYLLAVGLESGSLQVVSVVQKDDSIETHVLESQQIHGASITRLAWHPTSHLVATSSADSAISIVQVTTST</sequence>
<evidence type="ECO:0000256" key="8">
    <source>
        <dbReference type="ARBA" id="ARBA00022694"/>
    </source>
</evidence>
<protein>
    <recommendedName>
        <fullName evidence="5">Elongator complex protein 2</fullName>
    </recommendedName>
</protein>
<evidence type="ECO:0000313" key="12">
    <source>
        <dbReference type="EMBL" id="KAF0732405.1"/>
    </source>
</evidence>